<dbReference type="PROSITE" id="PS51898">
    <property type="entry name" value="TYR_RECOMBINASE"/>
    <property type="match status" value="1"/>
</dbReference>
<dbReference type="RefSeq" id="WP_161480324.1">
    <property type="nucleotide sequence ID" value="NZ_WXEW01000004.1"/>
</dbReference>
<dbReference type="Gene3D" id="1.10.443.10">
    <property type="entry name" value="Intergrase catalytic core"/>
    <property type="match status" value="1"/>
</dbReference>
<comment type="similarity">
    <text evidence="1">Belongs to the 'phage' integrase family.</text>
</comment>
<evidence type="ECO:0000256" key="3">
    <source>
        <dbReference type="ARBA" id="ARBA00023172"/>
    </source>
</evidence>
<comment type="caution">
    <text evidence="5">The sequence shown here is derived from an EMBL/GenBank/DDBJ whole genome shotgun (WGS) entry which is preliminary data.</text>
</comment>
<protein>
    <submittedName>
        <fullName evidence="5">Tyrosine-type recombinase/integrase</fullName>
    </submittedName>
</protein>
<evidence type="ECO:0000256" key="2">
    <source>
        <dbReference type="ARBA" id="ARBA00023125"/>
    </source>
</evidence>
<organism evidence="5 6">
    <name type="scientific">Herbidospora solisilvae</name>
    <dbReference type="NCBI Taxonomy" id="2696284"/>
    <lineage>
        <taxon>Bacteria</taxon>
        <taxon>Bacillati</taxon>
        <taxon>Actinomycetota</taxon>
        <taxon>Actinomycetes</taxon>
        <taxon>Streptosporangiales</taxon>
        <taxon>Streptosporangiaceae</taxon>
        <taxon>Herbidospora</taxon>
    </lineage>
</organism>
<keyword evidence="6" id="KW-1185">Reference proteome</keyword>
<dbReference type="InterPro" id="IPR050090">
    <property type="entry name" value="Tyrosine_recombinase_XerCD"/>
</dbReference>
<feature type="domain" description="Tyr recombinase" evidence="4">
    <location>
        <begin position="77"/>
        <end position="263"/>
    </location>
</feature>
<dbReference type="GO" id="GO:0003677">
    <property type="term" value="F:DNA binding"/>
    <property type="evidence" value="ECO:0007669"/>
    <property type="project" value="UniProtKB-KW"/>
</dbReference>
<dbReference type="Proteomes" id="UP000479526">
    <property type="component" value="Unassembled WGS sequence"/>
</dbReference>
<dbReference type="CDD" id="cd00397">
    <property type="entry name" value="DNA_BRE_C"/>
    <property type="match status" value="1"/>
</dbReference>
<dbReference type="GO" id="GO:0006310">
    <property type="term" value="P:DNA recombination"/>
    <property type="evidence" value="ECO:0007669"/>
    <property type="project" value="UniProtKB-KW"/>
</dbReference>
<gene>
    <name evidence="5" type="ORF">GT755_15000</name>
</gene>
<dbReference type="SUPFAM" id="SSF56349">
    <property type="entry name" value="DNA breaking-rejoining enzymes"/>
    <property type="match status" value="1"/>
</dbReference>
<dbReference type="InterPro" id="IPR011010">
    <property type="entry name" value="DNA_brk_join_enz"/>
</dbReference>
<evidence type="ECO:0000256" key="1">
    <source>
        <dbReference type="ARBA" id="ARBA00008857"/>
    </source>
</evidence>
<dbReference type="AlphaFoldDB" id="A0A7C9NES1"/>
<dbReference type="InterPro" id="IPR013762">
    <property type="entry name" value="Integrase-like_cat_sf"/>
</dbReference>
<name>A0A7C9NES1_9ACTN</name>
<dbReference type="InterPro" id="IPR002104">
    <property type="entry name" value="Integrase_catalytic"/>
</dbReference>
<dbReference type="EMBL" id="WXEW01000004">
    <property type="protein sequence ID" value="NAS22995.1"/>
    <property type="molecule type" value="Genomic_DNA"/>
</dbReference>
<dbReference type="GO" id="GO:0015074">
    <property type="term" value="P:DNA integration"/>
    <property type="evidence" value="ECO:0007669"/>
    <property type="project" value="InterPro"/>
</dbReference>
<keyword evidence="3" id="KW-0233">DNA recombination</keyword>
<keyword evidence="2" id="KW-0238">DNA-binding</keyword>
<evidence type="ECO:0000259" key="4">
    <source>
        <dbReference type="PROSITE" id="PS51898"/>
    </source>
</evidence>
<sequence>MDADAIRRFLLATRAGCWIDDDEVRTRCECGLNATSPGNAHKHYRNLRAFFGWLIKEQELLGPHPMAAVVEPEVPDNPEDVFTDDELRALVKVCDGATFESRRDLAIIRIFMDTGMRAGGLTGLRYHPTDPDLSDVDLGGKQLTIHLKGGRTRRIPLGAKAAAALDRYLRARARHKDFAEPWLWLSVKGRFTQSGVRQMLERRAKEAGVHNVHPHRFRHTFVDDWLESGGTVQDVMEVGGWKSAQAALRYGRAADERRAHTAHARLSPGDRI</sequence>
<dbReference type="PANTHER" id="PTHR30349:SF41">
    <property type="entry name" value="INTEGRASE_RECOMBINASE PROTEIN MJ0367-RELATED"/>
    <property type="match status" value="1"/>
</dbReference>
<evidence type="ECO:0000313" key="5">
    <source>
        <dbReference type="EMBL" id="NAS22995.1"/>
    </source>
</evidence>
<proteinExistence type="inferred from homology"/>
<reference evidence="5 6" key="1">
    <citation type="submission" date="2020-01" db="EMBL/GenBank/DDBJ databases">
        <title>Herbidospora sp. NEAU-GS84 nov., a novel actinomycete isolated from soil.</title>
        <authorList>
            <person name="Han L."/>
        </authorList>
    </citation>
    <scope>NUCLEOTIDE SEQUENCE [LARGE SCALE GENOMIC DNA]</scope>
    <source>
        <strain evidence="5 6">NEAU-GS84</strain>
    </source>
</reference>
<evidence type="ECO:0000313" key="6">
    <source>
        <dbReference type="Proteomes" id="UP000479526"/>
    </source>
</evidence>
<accession>A0A7C9NES1</accession>
<dbReference type="Pfam" id="PF00589">
    <property type="entry name" value="Phage_integrase"/>
    <property type="match status" value="1"/>
</dbReference>
<dbReference type="PANTHER" id="PTHR30349">
    <property type="entry name" value="PHAGE INTEGRASE-RELATED"/>
    <property type="match status" value="1"/>
</dbReference>